<feature type="binding site" evidence="16">
    <location>
        <position position="160"/>
    </location>
    <ligand>
        <name>substrate</name>
    </ligand>
</feature>
<dbReference type="InterPro" id="IPR036034">
    <property type="entry name" value="PDZ_sf"/>
</dbReference>
<dbReference type="EC" id="3.4.21.107" evidence="5"/>
<evidence type="ECO:0000256" key="16">
    <source>
        <dbReference type="PIRSR" id="PIRSR611782-2"/>
    </source>
</evidence>
<name>A0A6S6TFN8_9GAMM</name>
<feature type="region of interest" description="Disordered" evidence="17">
    <location>
        <begin position="83"/>
        <end position="112"/>
    </location>
</feature>
<dbReference type="Pfam" id="PF13180">
    <property type="entry name" value="PDZ_2"/>
    <property type="match status" value="2"/>
</dbReference>
<feature type="binding site" evidence="16">
    <location>
        <begin position="231"/>
        <end position="233"/>
    </location>
    <ligand>
        <name>substrate</name>
    </ligand>
</feature>
<feature type="chain" id="PRO_5039114949" description="Probable periplasmic serine endoprotease DegP-like" evidence="18">
    <location>
        <begin position="28"/>
        <end position="488"/>
    </location>
</feature>
<evidence type="ECO:0000256" key="18">
    <source>
        <dbReference type="SAM" id="SignalP"/>
    </source>
</evidence>
<evidence type="ECO:0000256" key="5">
    <source>
        <dbReference type="ARBA" id="ARBA00013035"/>
    </source>
</evidence>
<evidence type="ECO:0000256" key="11">
    <source>
        <dbReference type="ARBA" id="ARBA00022801"/>
    </source>
</evidence>
<evidence type="ECO:0000256" key="14">
    <source>
        <dbReference type="ARBA" id="ARBA00032850"/>
    </source>
</evidence>
<dbReference type="CDD" id="cd10839">
    <property type="entry name" value="cpPDZ1_DegP-like"/>
    <property type="match status" value="1"/>
</dbReference>
<comment type="similarity">
    <text evidence="4">Belongs to the peptidase S1C family.</text>
</comment>
<organism evidence="20">
    <name type="scientific">uncultured Thiotrichaceae bacterium</name>
    <dbReference type="NCBI Taxonomy" id="298394"/>
    <lineage>
        <taxon>Bacteria</taxon>
        <taxon>Pseudomonadati</taxon>
        <taxon>Pseudomonadota</taxon>
        <taxon>Gammaproteobacteria</taxon>
        <taxon>Thiotrichales</taxon>
        <taxon>Thiotrichaceae</taxon>
        <taxon>environmental samples</taxon>
    </lineage>
</organism>
<keyword evidence="12" id="KW-0720">Serine protease</keyword>
<sequence length="488" mass="52766">MLKQIIKTPFFYALLVLCFLFSTQASARSLPEFAKLVEENGPAVVNITTIKKMDAEDMIPDRFRSPETEELFDDLLKRFLEKNGKPRDSEPEGENDERPGRGEMPRDFDSNSRGSGFVLSADGYIVTNHHVIDGADEVIVKLNDQRDFLAEVVGSDPRSDIALLKVEAEDLPVLKIGDSEEIAVGEWVLAIGSPFGFESSATSGIISATGRSLPRDSYVPFIQTDVAINPGNSGGPLFNLDGEVIGINSQIYSRSGGFMGVSFAIPVNMAMDVVKQLKSGTKVKRGWIGVYIQDVGREMARSMGMLIPSGALVAQVMEDGPSEGTLRPDDVILMFNGKPVRSATTLPTMVGVTLAGQKVPLVVMRDKKRVEIELTIGELPGVDELAGLDSSKGSDESVKALGMRFTDLDEESRDKTNLTRGVIVTKVLDGPAKQADIKVGDVISMLNNRQVESAEHLAELAGDLPEGGTVAALVHRDGDARFIALKVE</sequence>
<feature type="compositionally biased region" description="Basic and acidic residues" evidence="17">
    <location>
        <begin position="83"/>
        <end position="110"/>
    </location>
</feature>
<evidence type="ECO:0000256" key="1">
    <source>
        <dbReference type="ARBA" id="ARBA00001772"/>
    </source>
</evidence>
<protein>
    <recommendedName>
        <fullName evidence="6">Probable periplasmic serine endoprotease DegP-like</fullName>
        <ecNumber evidence="5">3.4.21.107</ecNumber>
    </recommendedName>
    <alternativeName>
        <fullName evidence="14">Protease Do</fullName>
    </alternativeName>
</protein>
<feature type="active site" description="Charge relay system" evidence="15">
    <location>
        <position position="233"/>
    </location>
</feature>
<evidence type="ECO:0000313" key="20">
    <source>
        <dbReference type="EMBL" id="CAA6815247.1"/>
    </source>
</evidence>
<evidence type="ECO:0000256" key="17">
    <source>
        <dbReference type="SAM" id="MobiDB-lite"/>
    </source>
</evidence>
<dbReference type="NCBIfam" id="TIGR02037">
    <property type="entry name" value="degP_htrA_DO"/>
    <property type="match status" value="1"/>
</dbReference>
<evidence type="ECO:0000256" key="13">
    <source>
        <dbReference type="ARBA" id="ARBA00023016"/>
    </source>
</evidence>
<dbReference type="GO" id="GO:0004252">
    <property type="term" value="F:serine-type endopeptidase activity"/>
    <property type="evidence" value="ECO:0007669"/>
    <property type="project" value="InterPro"/>
</dbReference>
<dbReference type="PRINTS" id="PR00834">
    <property type="entry name" value="PROTEASES2C"/>
</dbReference>
<evidence type="ECO:0000256" key="7">
    <source>
        <dbReference type="ARBA" id="ARBA00022670"/>
    </source>
</evidence>
<dbReference type="FunFam" id="2.40.10.120:FF:000007">
    <property type="entry name" value="Periplasmic serine endoprotease DegP-like"/>
    <property type="match status" value="1"/>
</dbReference>
<dbReference type="PANTHER" id="PTHR22939">
    <property type="entry name" value="SERINE PROTEASE FAMILY S1C HTRA-RELATED"/>
    <property type="match status" value="1"/>
</dbReference>
<dbReference type="PANTHER" id="PTHR22939:SF130">
    <property type="entry name" value="PERIPLASMIC SERINE ENDOPROTEASE DEGP-LIKE-RELATED"/>
    <property type="match status" value="1"/>
</dbReference>
<feature type="domain" description="PDZ" evidence="19">
    <location>
        <begin position="289"/>
        <end position="367"/>
    </location>
</feature>
<dbReference type="EMBL" id="CACVAT010000242">
    <property type="protein sequence ID" value="CAA6815247.1"/>
    <property type="molecule type" value="Genomic_DNA"/>
</dbReference>
<dbReference type="PROSITE" id="PS50106">
    <property type="entry name" value="PDZ"/>
    <property type="match status" value="2"/>
</dbReference>
<dbReference type="GO" id="GO:0006508">
    <property type="term" value="P:proteolysis"/>
    <property type="evidence" value="ECO:0007669"/>
    <property type="project" value="UniProtKB-KW"/>
</dbReference>
<keyword evidence="9" id="KW-0677">Repeat</keyword>
<feature type="binding site" evidence="16">
    <location>
        <position position="130"/>
    </location>
    <ligand>
        <name>substrate</name>
    </ligand>
</feature>
<evidence type="ECO:0000256" key="9">
    <source>
        <dbReference type="ARBA" id="ARBA00022737"/>
    </source>
</evidence>
<feature type="active site" description="Charge relay system" evidence="15">
    <location>
        <position position="160"/>
    </location>
</feature>
<reference evidence="20" key="1">
    <citation type="submission" date="2020-01" db="EMBL/GenBank/DDBJ databases">
        <authorList>
            <person name="Meier V. D."/>
            <person name="Meier V D."/>
        </authorList>
    </citation>
    <scope>NUCLEOTIDE SEQUENCE</scope>
    <source>
        <strain evidence="20">HLG_WM_MAG_09</strain>
    </source>
</reference>
<keyword evidence="8 18" id="KW-0732">Signal</keyword>
<dbReference type="InterPro" id="IPR011782">
    <property type="entry name" value="Pept_S1C_Do"/>
</dbReference>
<keyword evidence="11" id="KW-0378">Hydrolase</keyword>
<comment type="function">
    <text evidence="2">Might be efficient in the degradation of transiently denatured and unfolded proteins which accumulate in the periplasm following stress conditions.</text>
</comment>
<dbReference type="AlphaFoldDB" id="A0A6S6TFN8"/>
<accession>A0A6S6TFN8</accession>
<dbReference type="GO" id="GO:0042597">
    <property type="term" value="C:periplasmic space"/>
    <property type="evidence" value="ECO:0007669"/>
    <property type="project" value="UniProtKB-SubCell"/>
</dbReference>
<evidence type="ECO:0000256" key="10">
    <source>
        <dbReference type="ARBA" id="ARBA00022764"/>
    </source>
</evidence>
<dbReference type="InterPro" id="IPR009003">
    <property type="entry name" value="Peptidase_S1_PA"/>
</dbReference>
<keyword evidence="13" id="KW-0346">Stress response</keyword>
<feature type="domain" description="PDZ" evidence="19">
    <location>
        <begin position="387"/>
        <end position="456"/>
    </location>
</feature>
<dbReference type="SUPFAM" id="SSF50156">
    <property type="entry name" value="PDZ domain-like"/>
    <property type="match status" value="2"/>
</dbReference>
<dbReference type="Pfam" id="PF13365">
    <property type="entry name" value="Trypsin_2"/>
    <property type="match status" value="1"/>
</dbReference>
<dbReference type="InterPro" id="IPR001478">
    <property type="entry name" value="PDZ"/>
</dbReference>
<evidence type="ECO:0000256" key="12">
    <source>
        <dbReference type="ARBA" id="ARBA00022825"/>
    </source>
</evidence>
<comment type="catalytic activity">
    <reaction evidence="1">
        <text>Acts on substrates that are at least partially unfolded. The cleavage site P1 residue is normally between a pair of hydrophobic residues, such as Val-|-Val.</text>
        <dbReference type="EC" id="3.4.21.107"/>
    </reaction>
</comment>
<keyword evidence="10" id="KW-0574">Periplasm</keyword>
<evidence type="ECO:0000259" key="19">
    <source>
        <dbReference type="PROSITE" id="PS50106"/>
    </source>
</evidence>
<evidence type="ECO:0000256" key="8">
    <source>
        <dbReference type="ARBA" id="ARBA00022729"/>
    </source>
</evidence>
<evidence type="ECO:0000256" key="2">
    <source>
        <dbReference type="ARBA" id="ARBA00002610"/>
    </source>
</evidence>
<dbReference type="SMART" id="SM00228">
    <property type="entry name" value="PDZ"/>
    <property type="match status" value="2"/>
</dbReference>
<feature type="signal peptide" evidence="18">
    <location>
        <begin position="1"/>
        <end position="27"/>
    </location>
</feature>
<dbReference type="Gene3D" id="2.30.42.10">
    <property type="match status" value="2"/>
</dbReference>
<dbReference type="Gene3D" id="2.40.10.120">
    <property type="match status" value="1"/>
</dbReference>
<evidence type="ECO:0000256" key="4">
    <source>
        <dbReference type="ARBA" id="ARBA00010541"/>
    </source>
</evidence>
<dbReference type="InterPro" id="IPR001940">
    <property type="entry name" value="Peptidase_S1C"/>
</dbReference>
<evidence type="ECO:0000256" key="6">
    <source>
        <dbReference type="ARBA" id="ARBA00013958"/>
    </source>
</evidence>
<feature type="active site" description="Charge relay system" evidence="15">
    <location>
        <position position="130"/>
    </location>
</feature>
<evidence type="ECO:0000256" key="3">
    <source>
        <dbReference type="ARBA" id="ARBA00004418"/>
    </source>
</evidence>
<gene>
    <name evidence="20" type="ORF">HELGO_WM36053</name>
</gene>
<evidence type="ECO:0000256" key="15">
    <source>
        <dbReference type="PIRSR" id="PIRSR611782-1"/>
    </source>
</evidence>
<keyword evidence="7 20" id="KW-0645">Protease</keyword>
<comment type="subcellular location">
    <subcellularLocation>
        <location evidence="3">Periplasm</location>
    </subcellularLocation>
</comment>
<dbReference type="SUPFAM" id="SSF50494">
    <property type="entry name" value="Trypsin-like serine proteases"/>
    <property type="match status" value="1"/>
</dbReference>
<proteinExistence type="inferred from homology"/>